<evidence type="ECO:0000313" key="8">
    <source>
        <dbReference type="Proteomes" id="UP001172911"/>
    </source>
</evidence>
<name>A0AAW7ZA89_9FIRM</name>
<dbReference type="CDD" id="cd01335">
    <property type="entry name" value="Radical_SAM"/>
    <property type="match status" value="1"/>
</dbReference>
<dbReference type="InterPro" id="IPR023867">
    <property type="entry name" value="Sulphatase_maturase_rSAM"/>
</dbReference>
<feature type="domain" description="Radical SAM core" evidence="6">
    <location>
        <begin position="62"/>
        <end position="284"/>
    </location>
</feature>
<proteinExistence type="predicted"/>
<dbReference type="InterPro" id="IPR058240">
    <property type="entry name" value="rSAM_sf"/>
</dbReference>
<dbReference type="GO" id="GO:0016491">
    <property type="term" value="F:oxidoreductase activity"/>
    <property type="evidence" value="ECO:0007669"/>
    <property type="project" value="InterPro"/>
</dbReference>
<comment type="caution">
    <text evidence="7">The sequence shown here is derived from an EMBL/GenBank/DDBJ whole genome shotgun (WGS) entry which is preliminary data.</text>
</comment>
<dbReference type="SFLD" id="SFLDS00029">
    <property type="entry name" value="Radical_SAM"/>
    <property type="match status" value="1"/>
</dbReference>
<keyword evidence="8" id="KW-1185">Reference proteome</keyword>
<dbReference type="PANTHER" id="PTHR43273">
    <property type="entry name" value="ANAEROBIC SULFATASE-MATURATING ENZYME HOMOLOG ASLB-RELATED"/>
    <property type="match status" value="1"/>
</dbReference>
<evidence type="ECO:0000313" key="7">
    <source>
        <dbReference type="EMBL" id="MDO7786316.1"/>
    </source>
</evidence>
<dbReference type="RefSeq" id="WP_304541270.1">
    <property type="nucleotide sequence ID" value="NZ_JARPTC010000004.1"/>
</dbReference>
<sequence>MKDSSSNVWLDQIVDFVGEYRRSTPGYSPRELADNLQQRFLLTEDTAWRLTELIQQETSLGKLGLAAIELNLTFNCNLTCEYCFVHRKSPTDRMSFETAKKAVDLLIEKAAFSSIIITLIGGEPLLEYELIKKIVPYAEEAAGKGGLQVTWALTTNGTLIDEDILKFFAQHKINAMISIDGGPKTHDRYRVTRSGEGSWAKIAQLIPTIKKYQPWLGARMTVSTEAIDTMREDFHHIVNLGINQLIIAPAQGETLWDKGQIEKYGLNLMDILQDYHKLKQQGVPIFIEEFEQDENNHPGWGCRAGSTSLAIAPNGEVSPCSKLLGLTNESGRYVVGNVNTEINFELLEPFQNPLSRQPSHCKACSRTCAGGCYAVNFEQTGDHFRASEENCLFWVVCQEAKRISKIIAAGKLAPFI</sequence>
<dbReference type="InterPro" id="IPR023885">
    <property type="entry name" value="4Fe4S-binding_SPASM_dom"/>
</dbReference>
<reference evidence="7" key="2">
    <citation type="submission" date="2023-03" db="EMBL/GenBank/DDBJ databases">
        <authorList>
            <person name="Zhang Z."/>
        </authorList>
    </citation>
    <scope>NUCLEOTIDE SEQUENCE</scope>
    <source>
        <strain evidence="7">DSA</strain>
    </source>
</reference>
<dbReference type="Gene3D" id="3.20.20.70">
    <property type="entry name" value="Aldolase class I"/>
    <property type="match status" value="1"/>
</dbReference>
<dbReference type="Proteomes" id="UP001172911">
    <property type="component" value="Unassembled WGS sequence"/>
</dbReference>
<keyword evidence="2" id="KW-0949">S-adenosyl-L-methionine</keyword>
<dbReference type="SFLD" id="SFLDG01386">
    <property type="entry name" value="main_SPASM_domain-containing"/>
    <property type="match status" value="1"/>
</dbReference>
<dbReference type="GO" id="GO:0046872">
    <property type="term" value="F:metal ion binding"/>
    <property type="evidence" value="ECO:0007669"/>
    <property type="project" value="UniProtKB-KW"/>
</dbReference>
<dbReference type="EMBL" id="JARPTC010000004">
    <property type="protein sequence ID" value="MDO7786316.1"/>
    <property type="molecule type" value="Genomic_DNA"/>
</dbReference>
<protein>
    <submittedName>
        <fullName evidence="7">Radical SAM protein</fullName>
    </submittedName>
</protein>
<evidence type="ECO:0000259" key="6">
    <source>
        <dbReference type="PROSITE" id="PS51918"/>
    </source>
</evidence>
<dbReference type="SFLD" id="SFLDG01384">
    <property type="entry name" value="thioether_bond_formation_requi"/>
    <property type="match status" value="1"/>
</dbReference>
<keyword evidence="3" id="KW-0479">Metal-binding</keyword>
<keyword evidence="5" id="KW-0411">Iron-sulfur</keyword>
<reference evidence="7" key="1">
    <citation type="journal article" date="2023" name="J. Hazard. Mater.">
        <title>Anaerobic biodegradation of pyrene and benzo[a]pyrene by a new sulfate-reducing Desulforamulus aquiferis strain DSA.</title>
        <authorList>
            <person name="Zhang Z."/>
            <person name="Sun J."/>
            <person name="Gong X."/>
            <person name="Wang C."/>
            <person name="Wang H."/>
        </authorList>
    </citation>
    <scope>NUCLEOTIDE SEQUENCE</scope>
    <source>
        <strain evidence="7">DSA</strain>
    </source>
</reference>
<dbReference type="InterPro" id="IPR007197">
    <property type="entry name" value="rSAM"/>
</dbReference>
<dbReference type="NCBIfam" id="TIGR04085">
    <property type="entry name" value="rSAM_more_4Fe4S"/>
    <property type="match status" value="1"/>
</dbReference>
<evidence type="ECO:0000256" key="1">
    <source>
        <dbReference type="ARBA" id="ARBA00001966"/>
    </source>
</evidence>
<accession>A0AAW7ZA89</accession>
<dbReference type="Pfam" id="PF13186">
    <property type="entry name" value="SPASM"/>
    <property type="match status" value="1"/>
</dbReference>
<keyword evidence="4" id="KW-0408">Iron</keyword>
<dbReference type="AlphaFoldDB" id="A0AAW7ZA89"/>
<dbReference type="PANTHER" id="PTHR43273:SF8">
    <property type="entry name" value="RADICAL SAM DOMAIN PROTEIN"/>
    <property type="match status" value="1"/>
</dbReference>
<dbReference type="SFLD" id="SFLDG01067">
    <property type="entry name" value="SPASM/twitch_domain_containing"/>
    <property type="match status" value="1"/>
</dbReference>
<dbReference type="PROSITE" id="PS51918">
    <property type="entry name" value="RADICAL_SAM"/>
    <property type="match status" value="1"/>
</dbReference>
<evidence type="ECO:0000256" key="4">
    <source>
        <dbReference type="ARBA" id="ARBA00023004"/>
    </source>
</evidence>
<gene>
    <name evidence="7" type="ORF">P6N53_03670</name>
</gene>
<evidence type="ECO:0000256" key="2">
    <source>
        <dbReference type="ARBA" id="ARBA00022691"/>
    </source>
</evidence>
<evidence type="ECO:0000256" key="3">
    <source>
        <dbReference type="ARBA" id="ARBA00022723"/>
    </source>
</evidence>
<dbReference type="InterPro" id="IPR013785">
    <property type="entry name" value="Aldolase_TIM"/>
</dbReference>
<organism evidence="7 8">
    <name type="scientific">Desulforamulus aquiferis</name>
    <dbReference type="NCBI Taxonomy" id="1397668"/>
    <lineage>
        <taxon>Bacteria</taxon>
        <taxon>Bacillati</taxon>
        <taxon>Bacillota</taxon>
        <taxon>Clostridia</taxon>
        <taxon>Eubacteriales</taxon>
        <taxon>Peptococcaceae</taxon>
        <taxon>Desulforamulus</taxon>
    </lineage>
</organism>
<dbReference type="Pfam" id="PF04055">
    <property type="entry name" value="Radical_SAM"/>
    <property type="match status" value="1"/>
</dbReference>
<evidence type="ECO:0000256" key="5">
    <source>
        <dbReference type="ARBA" id="ARBA00023014"/>
    </source>
</evidence>
<dbReference type="SUPFAM" id="SSF102114">
    <property type="entry name" value="Radical SAM enzymes"/>
    <property type="match status" value="1"/>
</dbReference>
<dbReference type="GO" id="GO:0051536">
    <property type="term" value="F:iron-sulfur cluster binding"/>
    <property type="evidence" value="ECO:0007669"/>
    <property type="project" value="UniProtKB-KW"/>
</dbReference>
<comment type="cofactor">
    <cofactor evidence="1">
        <name>[4Fe-4S] cluster</name>
        <dbReference type="ChEBI" id="CHEBI:49883"/>
    </cofactor>
</comment>